<dbReference type="Proteomes" id="UP000185192">
    <property type="component" value="Unassembled WGS sequence"/>
</dbReference>
<evidence type="ECO:0008006" key="4">
    <source>
        <dbReference type="Google" id="ProtNLM"/>
    </source>
</evidence>
<protein>
    <recommendedName>
        <fullName evidence="4">Lipoprotein</fullName>
    </recommendedName>
</protein>
<evidence type="ECO:0000313" key="3">
    <source>
        <dbReference type="Proteomes" id="UP000185192"/>
    </source>
</evidence>
<sequence length="308" mass="32520">MKPVHGLSLFVLPLTSACSTLSFAPPSVESHYRTTASGVDCAPRLIKTIGKKPGQKANQATSTENHIPIPQDTVDGARQLTDNFIFAYRCAAKGAANGRQSFEFPALIAAIGAPAVAALDGNPDATVAAGITSAALSAGNGYYGPQQKANILLSGVDALTCIKTVAVGIDPLSVKVGEMLTGNGNSEAQNTKLLNDSANGKSTIEIPYSVQYFDLIYSALLNVDRVVAHRLNNEIVYDAAGVIAQVKELKREEQEGASDGEEIAGEMDETKFMLSGTQTVTKTQLKRAVIKINSLPTKLQECVVRAKI</sequence>
<dbReference type="AlphaFoldDB" id="A0A1N6CNA1"/>
<keyword evidence="3" id="KW-1185">Reference proteome</keyword>
<gene>
    <name evidence="2" type="ORF">SAMN02745824_0514</name>
</gene>
<evidence type="ECO:0000313" key="2">
    <source>
        <dbReference type="EMBL" id="SIN59976.1"/>
    </source>
</evidence>
<dbReference type="RefSeq" id="WP_143182698.1">
    <property type="nucleotide sequence ID" value="NZ_FSQW01000001.1"/>
</dbReference>
<accession>A0A1N6CNA1</accession>
<dbReference type="EMBL" id="FSQW01000001">
    <property type="protein sequence ID" value="SIN59976.1"/>
    <property type="molecule type" value="Genomic_DNA"/>
</dbReference>
<name>A0A1N6CNA1_9SPHN</name>
<keyword evidence="1" id="KW-0732">Signal</keyword>
<reference evidence="3" key="1">
    <citation type="submission" date="2016-11" db="EMBL/GenBank/DDBJ databases">
        <authorList>
            <person name="Varghese N."/>
            <person name="Submissions S."/>
        </authorList>
    </citation>
    <scope>NUCLEOTIDE SEQUENCE [LARGE SCALE GENOMIC DNA]</scope>
    <source>
        <strain evidence="3">DSM 22363</strain>
    </source>
</reference>
<evidence type="ECO:0000256" key="1">
    <source>
        <dbReference type="SAM" id="SignalP"/>
    </source>
</evidence>
<organism evidence="2 3">
    <name type="scientific">Parasphingorhabdus marina DSM 22363</name>
    <dbReference type="NCBI Taxonomy" id="1123272"/>
    <lineage>
        <taxon>Bacteria</taxon>
        <taxon>Pseudomonadati</taxon>
        <taxon>Pseudomonadota</taxon>
        <taxon>Alphaproteobacteria</taxon>
        <taxon>Sphingomonadales</taxon>
        <taxon>Sphingomonadaceae</taxon>
        <taxon>Parasphingorhabdus</taxon>
    </lineage>
</organism>
<dbReference type="PROSITE" id="PS51257">
    <property type="entry name" value="PROKAR_LIPOPROTEIN"/>
    <property type="match status" value="1"/>
</dbReference>
<proteinExistence type="predicted"/>
<feature type="chain" id="PRO_5012161544" description="Lipoprotein" evidence="1">
    <location>
        <begin position="25"/>
        <end position="308"/>
    </location>
</feature>
<feature type="signal peptide" evidence="1">
    <location>
        <begin position="1"/>
        <end position="24"/>
    </location>
</feature>
<dbReference type="OrthoDB" id="9994662at2"/>